<dbReference type="Proteomes" id="UP000298588">
    <property type="component" value="Chromosome"/>
</dbReference>
<protein>
    <submittedName>
        <fullName evidence="4">TetR/AcrR family transcriptional regulator</fullName>
    </submittedName>
</protein>
<proteinExistence type="predicted"/>
<name>A0A4D7QGF8_9HYPH</name>
<dbReference type="OrthoDB" id="7465645at2"/>
<dbReference type="SUPFAM" id="SSF46689">
    <property type="entry name" value="Homeodomain-like"/>
    <property type="match status" value="1"/>
</dbReference>
<dbReference type="PRINTS" id="PR00455">
    <property type="entry name" value="HTHTETR"/>
</dbReference>
<evidence type="ECO:0000313" key="5">
    <source>
        <dbReference type="Proteomes" id="UP000298588"/>
    </source>
</evidence>
<keyword evidence="1 2" id="KW-0238">DNA-binding</keyword>
<feature type="DNA-binding region" description="H-T-H motif" evidence="2">
    <location>
        <begin position="39"/>
        <end position="58"/>
    </location>
</feature>
<feature type="domain" description="HTH tetR-type" evidence="3">
    <location>
        <begin position="17"/>
        <end position="76"/>
    </location>
</feature>
<dbReference type="AlphaFoldDB" id="A0A4D7QGF8"/>
<dbReference type="PANTHER" id="PTHR30055">
    <property type="entry name" value="HTH-TYPE TRANSCRIPTIONAL REGULATOR RUTR"/>
    <property type="match status" value="1"/>
</dbReference>
<evidence type="ECO:0000259" key="3">
    <source>
        <dbReference type="PROSITE" id="PS50977"/>
    </source>
</evidence>
<dbReference type="InterPro" id="IPR009057">
    <property type="entry name" value="Homeodomain-like_sf"/>
</dbReference>
<keyword evidence="5" id="KW-1185">Reference proteome</keyword>
<dbReference type="EMBL" id="CP039865">
    <property type="protein sequence ID" value="QCK84477.1"/>
    <property type="molecule type" value="Genomic_DNA"/>
</dbReference>
<dbReference type="InterPro" id="IPR023772">
    <property type="entry name" value="DNA-bd_HTH_TetR-type_CS"/>
</dbReference>
<evidence type="ECO:0000256" key="2">
    <source>
        <dbReference type="PROSITE-ProRule" id="PRU00335"/>
    </source>
</evidence>
<sequence>MTDGPDAGMKRRRLPPEERRMQIVEAAVGYFAEVGLAGTTRDLAKRAGITQALLYQYFRSKTDLLEAVFARVYLDRMAPHWPGLLKDRSRPLRERMIAFYGEYTLAIFTYEWMRIFMAAGLAGEALNRRYLEHVRDVLLAPLMEEICHYARGPIRPEVEDLWNLHGGIVYLGIRRHVYHLPTPDDVMPVIERAIDRFLAGFSIDVAALPGVPKGPQP</sequence>
<dbReference type="PANTHER" id="PTHR30055:SF181">
    <property type="entry name" value="BLR6905 PROTEIN"/>
    <property type="match status" value="1"/>
</dbReference>
<dbReference type="PROSITE" id="PS50977">
    <property type="entry name" value="HTH_TETR_2"/>
    <property type="match status" value="1"/>
</dbReference>
<dbReference type="Gene3D" id="1.10.357.10">
    <property type="entry name" value="Tetracycline Repressor, domain 2"/>
    <property type="match status" value="1"/>
</dbReference>
<gene>
    <name evidence="4" type="ORF">E8L99_01060</name>
</gene>
<accession>A0A4D7QGF8</accession>
<dbReference type="InterPro" id="IPR001647">
    <property type="entry name" value="HTH_TetR"/>
</dbReference>
<dbReference type="KEGG" id="paqt:E8L99_01060"/>
<dbReference type="PROSITE" id="PS01081">
    <property type="entry name" value="HTH_TETR_1"/>
    <property type="match status" value="1"/>
</dbReference>
<dbReference type="Pfam" id="PF00440">
    <property type="entry name" value="TetR_N"/>
    <property type="match status" value="1"/>
</dbReference>
<dbReference type="GO" id="GO:0003700">
    <property type="term" value="F:DNA-binding transcription factor activity"/>
    <property type="evidence" value="ECO:0007669"/>
    <property type="project" value="TreeGrafter"/>
</dbReference>
<reference evidence="4 5" key="1">
    <citation type="submission" date="2019-04" db="EMBL/GenBank/DDBJ databases">
        <title>Phreatobacter aquaticus sp. nov.</title>
        <authorList>
            <person name="Choi A."/>
            <person name="Baek K."/>
        </authorList>
    </citation>
    <scope>NUCLEOTIDE SEQUENCE [LARGE SCALE GENOMIC DNA]</scope>
    <source>
        <strain evidence="4 5">NMCR1094</strain>
    </source>
</reference>
<dbReference type="GO" id="GO:0000976">
    <property type="term" value="F:transcription cis-regulatory region binding"/>
    <property type="evidence" value="ECO:0007669"/>
    <property type="project" value="TreeGrafter"/>
</dbReference>
<dbReference type="InterPro" id="IPR050109">
    <property type="entry name" value="HTH-type_TetR-like_transc_reg"/>
</dbReference>
<evidence type="ECO:0000256" key="1">
    <source>
        <dbReference type="ARBA" id="ARBA00023125"/>
    </source>
</evidence>
<evidence type="ECO:0000313" key="4">
    <source>
        <dbReference type="EMBL" id="QCK84477.1"/>
    </source>
</evidence>
<organism evidence="4 5">
    <name type="scientific">Phreatobacter aquaticus</name>
    <dbReference type="NCBI Taxonomy" id="2570229"/>
    <lineage>
        <taxon>Bacteria</taxon>
        <taxon>Pseudomonadati</taxon>
        <taxon>Pseudomonadota</taxon>
        <taxon>Alphaproteobacteria</taxon>
        <taxon>Hyphomicrobiales</taxon>
        <taxon>Phreatobacteraceae</taxon>
        <taxon>Phreatobacter</taxon>
    </lineage>
</organism>